<dbReference type="Proteomes" id="UP000542674">
    <property type="component" value="Unassembled WGS sequence"/>
</dbReference>
<reference evidence="1 2" key="1">
    <citation type="submission" date="2020-08" db="EMBL/GenBank/DDBJ databases">
        <title>Sequencing the genomes of 1000 actinobacteria strains.</title>
        <authorList>
            <person name="Klenk H.-P."/>
        </authorList>
    </citation>
    <scope>NUCLEOTIDE SEQUENCE [LARGE SCALE GENOMIC DNA]</scope>
    <source>
        <strain evidence="1 2">DSM 45084</strain>
    </source>
</reference>
<sequence>MTNGSTSGLVVTEDELPAPGESVEINRGKFVVTVENTDQADVVDAAGFGAVVFYTPVETVHPSTKRHAAAVRQRNVRTRVESATLCSRAGTRRVKRRLHEPLTNVTCVQCRSILAEEGEV</sequence>
<keyword evidence="2" id="KW-1185">Reference proteome</keyword>
<comment type="caution">
    <text evidence="1">The sequence shown here is derived from an EMBL/GenBank/DDBJ whole genome shotgun (WGS) entry which is preliminary data.</text>
</comment>
<organism evidence="1 2">
    <name type="scientific">Saccharothrix violaceirubra</name>
    <dbReference type="NCBI Taxonomy" id="413306"/>
    <lineage>
        <taxon>Bacteria</taxon>
        <taxon>Bacillati</taxon>
        <taxon>Actinomycetota</taxon>
        <taxon>Actinomycetes</taxon>
        <taxon>Pseudonocardiales</taxon>
        <taxon>Pseudonocardiaceae</taxon>
        <taxon>Saccharothrix</taxon>
    </lineage>
</organism>
<dbReference type="AlphaFoldDB" id="A0A7W7T0L1"/>
<name>A0A7W7T0L1_9PSEU</name>
<protein>
    <submittedName>
        <fullName evidence="1">Uncharacterized protein</fullName>
    </submittedName>
</protein>
<dbReference type="RefSeq" id="WP_184667304.1">
    <property type="nucleotide sequence ID" value="NZ_BAABAI010000027.1"/>
</dbReference>
<gene>
    <name evidence="1" type="ORF">F4559_001708</name>
</gene>
<accession>A0A7W7T0L1</accession>
<dbReference type="EMBL" id="JACHJS010000001">
    <property type="protein sequence ID" value="MBB4964349.1"/>
    <property type="molecule type" value="Genomic_DNA"/>
</dbReference>
<proteinExistence type="predicted"/>
<evidence type="ECO:0000313" key="2">
    <source>
        <dbReference type="Proteomes" id="UP000542674"/>
    </source>
</evidence>
<evidence type="ECO:0000313" key="1">
    <source>
        <dbReference type="EMBL" id="MBB4964349.1"/>
    </source>
</evidence>